<organism evidence="13 14">
    <name type="scientific">Vescimonas fastidiosa</name>
    <dbReference type="NCBI Taxonomy" id="2714353"/>
    <lineage>
        <taxon>Bacteria</taxon>
        <taxon>Bacillati</taxon>
        <taxon>Bacillota</taxon>
        <taxon>Clostridia</taxon>
        <taxon>Eubacteriales</taxon>
        <taxon>Oscillospiraceae</taxon>
        <taxon>Vescimonas</taxon>
    </lineage>
</organism>
<dbReference type="FunFam" id="2.30.30.30:FF:000003">
    <property type="entry name" value="Elongation factor P"/>
    <property type="match status" value="1"/>
</dbReference>
<comment type="function">
    <text evidence="7 8">Involved in peptide bond synthesis. Stimulates efficient translation and peptide-bond synthesis on native or reconstituted 70S ribosomes in vitro. Probably functions indirectly by altering the affinity of the ribosome for aminoacyl-tRNA, thus increasing their reactivity as acceptors for peptidyl transferase.</text>
</comment>
<protein>
    <recommendedName>
        <fullName evidence="8 9">Elongation factor P</fullName>
        <shortName evidence="8">EF-P</shortName>
    </recommendedName>
</protein>
<dbReference type="PANTHER" id="PTHR30053">
    <property type="entry name" value="ELONGATION FACTOR P"/>
    <property type="match status" value="1"/>
</dbReference>
<dbReference type="Pfam" id="PF08207">
    <property type="entry name" value="EFP_N"/>
    <property type="match status" value="1"/>
</dbReference>
<evidence type="ECO:0000256" key="7">
    <source>
        <dbReference type="ARBA" id="ARBA00025469"/>
    </source>
</evidence>
<dbReference type="GO" id="GO:0043043">
    <property type="term" value="P:peptide biosynthetic process"/>
    <property type="evidence" value="ECO:0007669"/>
    <property type="project" value="InterPro"/>
</dbReference>
<evidence type="ECO:0000256" key="1">
    <source>
        <dbReference type="ARBA" id="ARBA00004496"/>
    </source>
</evidence>
<evidence type="ECO:0000256" key="2">
    <source>
        <dbReference type="ARBA" id="ARBA00004815"/>
    </source>
</evidence>
<dbReference type="Pfam" id="PF01132">
    <property type="entry name" value="EFP"/>
    <property type="match status" value="1"/>
</dbReference>
<dbReference type="GO" id="GO:0003746">
    <property type="term" value="F:translation elongation factor activity"/>
    <property type="evidence" value="ECO:0007669"/>
    <property type="project" value="UniProtKB-UniRule"/>
</dbReference>
<dbReference type="InterPro" id="IPR013185">
    <property type="entry name" value="Transl_elong_KOW-like"/>
</dbReference>
<sequence length="188" mass="20880">MATITAGDFRNGKTFEMDGKIMQVVEFQHVKPGKGAAFVRTKMKNIVTGAVTETSFNPTAKFEEAFVERKDMAYSYNDGDLYYFMDQETYDMIPLGKDLLGDAFRFITENTVCKVLSYKGNVFGLECPNFMDLEVTETEPGLAGNTATNTLKPATVETGAEVKVPLFINIGDKITIDTRTGEYLSRAK</sequence>
<dbReference type="InterPro" id="IPR020599">
    <property type="entry name" value="Transl_elong_fac_P/YeiP"/>
</dbReference>
<keyword evidence="5 8" id="KW-0251">Elongation factor</keyword>
<dbReference type="FunFam" id="2.40.50.140:FF:000009">
    <property type="entry name" value="Elongation factor P"/>
    <property type="match status" value="1"/>
</dbReference>
<evidence type="ECO:0000256" key="3">
    <source>
        <dbReference type="ARBA" id="ARBA00009479"/>
    </source>
</evidence>
<dbReference type="CDD" id="cd05794">
    <property type="entry name" value="S1_EF-P_repeat_2"/>
    <property type="match status" value="1"/>
</dbReference>
<evidence type="ECO:0000259" key="11">
    <source>
        <dbReference type="SMART" id="SM00841"/>
    </source>
</evidence>
<accession>A0A810PRT8</accession>
<evidence type="ECO:0000256" key="10">
    <source>
        <dbReference type="RuleBase" id="RU004389"/>
    </source>
</evidence>
<dbReference type="KEGG" id="vfa:MM35RIKEN_07660"/>
<feature type="domain" description="Translation elongation factor P/YeiP central" evidence="12">
    <location>
        <begin position="69"/>
        <end position="123"/>
    </location>
</feature>
<dbReference type="GO" id="GO:0005829">
    <property type="term" value="C:cytosol"/>
    <property type="evidence" value="ECO:0007669"/>
    <property type="project" value="UniProtKB-ARBA"/>
</dbReference>
<dbReference type="NCBIfam" id="TIGR00038">
    <property type="entry name" value="efp"/>
    <property type="match status" value="1"/>
</dbReference>
<dbReference type="PROSITE" id="PS01275">
    <property type="entry name" value="EFP"/>
    <property type="match status" value="1"/>
</dbReference>
<keyword evidence="6 8" id="KW-0648">Protein biosynthesis</keyword>
<dbReference type="InterPro" id="IPR008991">
    <property type="entry name" value="Translation_prot_SH3-like_sf"/>
</dbReference>
<dbReference type="SMART" id="SM00841">
    <property type="entry name" value="Elong-fact-P_C"/>
    <property type="match status" value="1"/>
</dbReference>
<comment type="similarity">
    <text evidence="3 8 10">Belongs to the elongation factor P family.</text>
</comment>
<proteinExistence type="inferred from homology"/>
<feature type="domain" description="Elongation factor P C-terminal" evidence="11">
    <location>
        <begin position="131"/>
        <end position="186"/>
    </location>
</feature>
<dbReference type="InterPro" id="IPR013852">
    <property type="entry name" value="Transl_elong_P/YeiP_CS"/>
</dbReference>
<dbReference type="RefSeq" id="WP_212819479.1">
    <property type="nucleotide sequence ID" value="NZ_AP023415.1"/>
</dbReference>
<dbReference type="SUPFAM" id="SSF50104">
    <property type="entry name" value="Translation proteins SH3-like domain"/>
    <property type="match status" value="1"/>
</dbReference>
<keyword evidence="14" id="KW-1185">Reference proteome</keyword>
<evidence type="ECO:0000313" key="14">
    <source>
        <dbReference type="Proteomes" id="UP000681343"/>
    </source>
</evidence>
<dbReference type="SUPFAM" id="SSF50249">
    <property type="entry name" value="Nucleic acid-binding proteins"/>
    <property type="match status" value="2"/>
</dbReference>
<evidence type="ECO:0000259" key="12">
    <source>
        <dbReference type="SMART" id="SM01185"/>
    </source>
</evidence>
<name>A0A810PRT8_9FIRM</name>
<evidence type="ECO:0000256" key="6">
    <source>
        <dbReference type="ARBA" id="ARBA00022917"/>
    </source>
</evidence>
<evidence type="ECO:0000256" key="8">
    <source>
        <dbReference type="HAMAP-Rule" id="MF_00141"/>
    </source>
</evidence>
<dbReference type="InterPro" id="IPR015365">
    <property type="entry name" value="Elong-fact-P_C"/>
</dbReference>
<comment type="subcellular location">
    <subcellularLocation>
        <location evidence="1 8">Cytoplasm</location>
    </subcellularLocation>
</comment>
<dbReference type="FunFam" id="2.40.50.140:FF:000004">
    <property type="entry name" value="Elongation factor P"/>
    <property type="match status" value="1"/>
</dbReference>
<dbReference type="InterPro" id="IPR001059">
    <property type="entry name" value="Transl_elong_P/YeiP_cen"/>
</dbReference>
<evidence type="ECO:0000313" key="13">
    <source>
        <dbReference type="EMBL" id="BCK78574.1"/>
    </source>
</evidence>
<dbReference type="EMBL" id="AP023415">
    <property type="protein sequence ID" value="BCK78574.1"/>
    <property type="molecule type" value="Genomic_DNA"/>
</dbReference>
<comment type="pathway">
    <text evidence="2 8">Protein biosynthesis; polypeptide chain elongation.</text>
</comment>
<dbReference type="InterPro" id="IPR011768">
    <property type="entry name" value="Transl_elongation_fac_P"/>
</dbReference>
<dbReference type="SMART" id="SM01185">
    <property type="entry name" value="EFP"/>
    <property type="match status" value="1"/>
</dbReference>
<dbReference type="Pfam" id="PF09285">
    <property type="entry name" value="Elong-fact-P_C"/>
    <property type="match status" value="1"/>
</dbReference>
<dbReference type="CDD" id="cd04470">
    <property type="entry name" value="S1_EF-P_repeat_1"/>
    <property type="match status" value="1"/>
</dbReference>
<dbReference type="AlphaFoldDB" id="A0A810PRT8"/>
<dbReference type="InterPro" id="IPR014722">
    <property type="entry name" value="Rib_uL2_dom2"/>
</dbReference>
<evidence type="ECO:0000256" key="9">
    <source>
        <dbReference type="NCBIfam" id="TIGR00038"/>
    </source>
</evidence>
<dbReference type="UniPathway" id="UPA00345"/>
<dbReference type="HAMAP" id="MF_00141">
    <property type="entry name" value="EF_P"/>
    <property type="match status" value="1"/>
</dbReference>
<evidence type="ECO:0000256" key="4">
    <source>
        <dbReference type="ARBA" id="ARBA00022490"/>
    </source>
</evidence>
<dbReference type="Gene3D" id="2.40.50.140">
    <property type="entry name" value="Nucleic acid-binding proteins"/>
    <property type="match status" value="2"/>
</dbReference>
<keyword evidence="4 8" id="KW-0963">Cytoplasm</keyword>
<dbReference type="NCBIfam" id="NF001810">
    <property type="entry name" value="PRK00529.1"/>
    <property type="match status" value="1"/>
</dbReference>
<dbReference type="PIRSF" id="PIRSF005901">
    <property type="entry name" value="EF-P"/>
    <property type="match status" value="1"/>
</dbReference>
<dbReference type="PANTHER" id="PTHR30053:SF12">
    <property type="entry name" value="ELONGATION FACTOR P (EF-P) FAMILY PROTEIN"/>
    <property type="match status" value="1"/>
</dbReference>
<reference evidence="13" key="1">
    <citation type="submission" date="2020-09" db="EMBL/GenBank/DDBJ databases">
        <title>New species isolated from human feces.</title>
        <authorList>
            <person name="Kitahara M."/>
            <person name="Shigeno Y."/>
            <person name="Shime M."/>
            <person name="Matsumoto Y."/>
            <person name="Nakamura S."/>
            <person name="Motooka D."/>
            <person name="Fukuoka S."/>
            <person name="Nishikawa H."/>
            <person name="Benno Y."/>
        </authorList>
    </citation>
    <scope>NUCLEOTIDE SEQUENCE</scope>
    <source>
        <strain evidence="13">MM35</strain>
    </source>
</reference>
<dbReference type="Gene3D" id="2.30.30.30">
    <property type="match status" value="1"/>
</dbReference>
<dbReference type="Proteomes" id="UP000681343">
    <property type="component" value="Chromosome"/>
</dbReference>
<dbReference type="InterPro" id="IPR012340">
    <property type="entry name" value="NA-bd_OB-fold"/>
</dbReference>
<gene>
    <name evidence="8 13" type="primary">efp</name>
    <name evidence="13" type="ORF">MM35RIKEN_07660</name>
</gene>
<evidence type="ECO:0000256" key="5">
    <source>
        <dbReference type="ARBA" id="ARBA00022768"/>
    </source>
</evidence>